<sequence>MVTTAFPHDAVIVADAAPNNPDPAPTRIPPPSSNGQANWCRRLVTPVFEGAGDDGAHPRFRGCRRRWRQPFSLTTPPLSPTPRPTVPTPSQQKSPCPRLTARPTGAVFSAPPFSRDLEAMAPSARSLDAAIVPDAAPNDPDPIRTTTPTLV</sequence>
<evidence type="ECO:0000313" key="2">
    <source>
        <dbReference type="EMBL" id="SJL18781.1"/>
    </source>
</evidence>
<proteinExistence type="predicted"/>
<name>A0A284SCQ2_ARMOS</name>
<dbReference type="Proteomes" id="UP000219338">
    <property type="component" value="Unassembled WGS sequence"/>
</dbReference>
<dbReference type="EMBL" id="FUEG01000069">
    <property type="protein sequence ID" value="SJL18781.1"/>
    <property type="molecule type" value="Genomic_DNA"/>
</dbReference>
<feature type="region of interest" description="Disordered" evidence="1">
    <location>
        <begin position="129"/>
        <end position="151"/>
    </location>
</feature>
<gene>
    <name evidence="2" type="ORF">ARMOST_22381</name>
</gene>
<feature type="region of interest" description="Disordered" evidence="1">
    <location>
        <begin position="14"/>
        <end position="37"/>
    </location>
</feature>
<feature type="compositionally biased region" description="Pro residues" evidence="1">
    <location>
        <begin position="77"/>
        <end position="87"/>
    </location>
</feature>
<accession>A0A284SCQ2</accession>
<organism evidence="2 3">
    <name type="scientific">Armillaria ostoyae</name>
    <name type="common">Armillaria root rot fungus</name>
    <dbReference type="NCBI Taxonomy" id="47428"/>
    <lineage>
        <taxon>Eukaryota</taxon>
        <taxon>Fungi</taxon>
        <taxon>Dikarya</taxon>
        <taxon>Basidiomycota</taxon>
        <taxon>Agaricomycotina</taxon>
        <taxon>Agaricomycetes</taxon>
        <taxon>Agaricomycetidae</taxon>
        <taxon>Agaricales</taxon>
        <taxon>Marasmiineae</taxon>
        <taxon>Physalacriaceae</taxon>
        <taxon>Armillaria</taxon>
    </lineage>
</organism>
<feature type="region of interest" description="Disordered" evidence="1">
    <location>
        <begin position="67"/>
        <end position="114"/>
    </location>
</feature>
<keyword evidence="3" id="KW-1185">Reference proteome</keyword>
<protein>
    <submittedName>
        <fullName evidence="2">Uncharacterized protein</fullName>
    </submittedName>
</protein>
<evidence type="ECO:0000256" key="1">
    <source>
        <dbReference type="SAM" id="MobiDB-lite"/>
    </source>
</evidence>
<dbReference type="AlphaFoldDB" id="A0A284SCQ2"/>
<feature type="compositionally biased region" description="Pro residues" evidence="1">
    <location>
        <begin position="20"/>
        <end position="32"/>
    </location>
</feature>
<reference evidence="3" key="1">
    <citation type="journal article" date="2017" name="Nat. Ecol. Evol.">
        <title>Genome expansion and lineage-specific genetic innovations in the forest pathogenic fungi Armillaria.</title>
        <authorList>
            <person name="Sipos G."/>
            <person name="Prasanna A.N."/>
            <person name="Walter M.C."/>
            <person name="O'Connor E."/>
            <person name="Balint B."/>
            <person name="Krizsan K."/>
            <person name="Kiss B."/>
            <person name="Hess J."/>
            <person name="Varga T."/>
            <person name="Slot J."/>
            <person name="Riley R."/>
            <person name="Boka B."/>
            <person name="Rigling D."/>
            <person name="Barry K."/>
            <person name="Lee J."/>
            <person name="Mihaltcheva S."/>
            <person name="LaButti K."/>
            <person name="Lipzen A."/>
            <person name="Waldron R."/>
            <person name="Moloney N.M."/>
            <person name="Sperisen C."/>
            <person name="Kredics L."/>
            <person name="Vagvoelgyi C."/>
            <person name="Patrignani A."/>
            <person name="Fitzpatrick D."/>
            <person name="Nagy I."/>
            <person name="Doyle S."/>
            <person name="Anderson J.B."/>
            <person name="Grigoriev I.V."/>
            <person name="Gueldener U."/>
            <person name="Muensterkoetter M."/>
            <person name="Nagy L.G."/>
        </authorList>
    </citation>
    <scope>NUCLEOTIDE SEQUENCE [LARGE SCALE GENOMIC DNA]</scope>
    <source>
        <strain evidence="3">C18/9</strain>
    </source>
</reference>
<evidence type="ECO:0000313" key="3">
    <source>
        <dbReference type="Proteomes" id="UP000219338"/>
    </source>
</evidence>